<evidence type="ECO:0000256" key="6">
    <source>
        <dbReference type="ARBA" id="ARBA00022801"/>
    </source>
</evidence>
<gene>
    <name evidence="9" type="ORF">PAPYR_7443</name>
</gene>
<dbReference type="Proteomes" id="UP001141327">
    <property type="component" value="Unassembled WGS sequence"/>
</dbReference>
<dbReference type="SUPFAM" id="SSF52317">
    <property type="entry name" value="Class I glutamine amidotransferase-like"/>
    <property type="match status" value="1"/>
</dbReference>
<comment type="caution">
    <text evidence="9">The sequence shown here is derived from an EMBL/GenBank/DDBJ whole genome shotgun (WGS) entry which is preliminary data.</text>
</comment>
<evidence type="ECO:0000256" key="1">
    <source>
        <dbReference type="ARBA" id="ARBA00004239"/>
    </source>
</evidence>
<dbReference type="InterPro" id="IPR029062">
    <property type="entry name" value="Class_I_gatase-like"/>
</dbReference>
<evidence type="ECO:0000256" key="4">
    <source>
        <dbReference type="ARBA" id="ARBA00022525"/>
    </source>
</evidence>
<evidence type="ECO:0000313" key="9">
    <source>
        <dbReference type="EMBL" id="KAJ4457151.1"/>
    </source>
</evidence>
<reference evidence="9" key="1">
    <citation type="journal article" date="2022" name="bioRxiv">
        <title>Genomics of Preaxostyla Flagellates Illuminates Evolutionary Transitions and the Path Towards Mitochondrial Loss.</title>
        <authorList>
            <person name="Novak L.V.F."/>
            <person name="Treitli S.C."/>
            <person name="Pyrih J."/>
            <person name="Halakuc P."/>
            <person name="Pipaliya S.V."/>
            <person name="Vacek V."/>
            <person name="Brzon O."/>
            <person name="Soukal P."/>
            <person name="Eme L."/>
            <person name="Dacks J.B."/>
            <person name="Karnkowska A."/>
            <person name="Elias M."/>
            <person name="Hampl V."/>
        </authorList>
    </citation>
    <scope>NUCLEOTIDE SEQUENCE</scope>
    <source>
        <strain evidence="9">RCP-MX</strain>
    </source>
</reference>
<keyword evidence="6 7" id="KW-0378">Hydrolase</keyword>
<organism evidence="9 10">
    <name type="scientific">Paratrimastix pyriformis</name>
    <dbReference type="NCBI Taxonomy" id="342808"/>
    <lineage>
        <taxon>Eukaryota</taxon>
        <taxon>Metamonada</taxon>
        <taxon>Preaxostyla</taxon>
        <taxon>Paratrimastigidae</taxon>
        <taxon>Paratrimastix</taxon>
    </lineage>
</organism>
<dbReference type="PROSITE" id="PS51273">
    <property type="entry name" value="GATASE_TYPE_1"/>
    <property type="match status" value="1"/>
</dbReference>
<dbReference type="InterPro" id="IPR015527">
    <property type="entry name" value="Pept_C26_g-glut_hydrolase"/>
</dbReference>
<accession>A0ABQ8UD24</accession>
<feature type="signal peptide" evidence="8">
    <location>
        <begin position="1"/>
        <end position="20"/>
    </location>
</feature>
<keyword evidence="10" id="KW-1185">Reference proteome</keyword>
<evidence type="ECO:0000256" key="3">
    <source>
        <dbReference type="ARBA" id="ARBA00012886"/>
    </source>
</evidence>
<dbReference type="EMBL" id="JAPMOS010000053">
    <property type="protein sequence ID" value="KAJ4457151.1"/>
    <property type="molecule type" value="Genomic_DNA"/>
</dbReference>
<keyword evidence="4" id="KW-0964">Secreted</keyword>
<comment type="similarity">
    <text evidence="2">Belongs to the peptidase C26 family.</text>
</comment>
<feature type="active site" description="Nucleophile" evidence="7">
    <location>
        <position position="151"/>
    </location>
</feature>
<sequence>MAGLSLKIRLLAFFVAVSWAYDMEAWLRSVNIPIPTEDPSVAVNSVGSIPTIGILTMPTDEDHRMFGTSYIVASYVKWIEMAGGRVVRIPYDAPLDERRRLFNSVQGVLIQGGASNLITSFTPYYNSVRQLFEWVLEAHEKGDEVPLWGTCLGFEQLCILASHDHFSALGNFNAENITLPLYFTPAAVRSRLFGKAPRDVLDTLATQPVTVNYHHNGISPNSASVSSPAPADYPYLQQFFEVLSVNRDRDGVPFVSTVEARNGVPVWGVQWHPERAIFEHHPEEDDVLDMAGVAANQYLANFLVEQARRNGHQFADPDQERAAMMANWAPRFMEADEIVAQVYYWP</sequence>
<feature type="active site" evidence="7">
    <location>
        <position position="272"/>
    </location>
</feature>
<dbReference type="GO" id="GO:0016787">
    <property type="term" value="F:hydrolase activity"/>
    <property type="evidence" value="ECO:0007669"/>
    <property type="project" value="UniProtKB-KW"/>
</dbReference>
<proteinExistence type="inferred from homology"/>
<comment type="catalytic activity">
    <reaction evidence="7">
        <text>(6S)-5,6,7,8-tetrahydrofolyl-(gamma-L-Glu)(n) + (n-1) H2O = (6S)-5,6,7,8-tetrahydrofolate + (n-1) L-glutamate</text>
        <dbReference type="Rhea" id="RHEA:56784"/>
        <dbReference type="Rhea" id="RHEA-COMP:14738"/>
        <dbReference type="ChEBI" id="CHEBI:15377"/>
        <dbReference type="ChEBI" id="CHEBI:29985"/>
        <dbReference type="ChEBI" id="CHEBI:57453"/>
        <dbReference type="ChEBI" id="CHEBI:141005"/>
        <dbReference type="EC" id="3.4.19.9"/>
    </reaction>
</comment>
<name>A0ABQ8UD24_9EUKA</name>
<evidence type="ECO:0000256" key="7">
    <source>
        <dbReference type="PROSITE-ProRule" id="PRU00607"/>
    </source>
</evidence>
<protein>
    <recommendedName>
        <fullName evidence="3 7">folate gamma-glutamyl hydrolase</fullName>
        <ecNumber evidence="3 7">3.4.19.9</ecNumber>
    </recommendedName>
</protein>
<feature type="chain" id="PRO_5046184579" description="folate gamma-glutamyl hydrolase" evidence="8">
    <location>
        <begin position="21"/>
        <end position="346"/>
    </location>
</feature>
<evidence type="ECO:0000313" key="10">
    <source>
        <dbReference type="Proteomes" id="UP001141327"/>
    </source>
</evidence>
<dbReference type="EC" id="3.4.19.9" evidence="3 7"/>
<evidence type="ECO:0000256" key="5">
    <source>
        <dbReference type="ARBA" id="ARBA00022729"/>
    </source>
</evidence>
<dbReference type="PANTHER" id="PTHR11315:SF0">
    <property type="entry name" value="FOLATE GAMMA-GLUTAMYL HYDROLASE"/>
    <property type="match status" value="1"/>
</dbReference>
<dbReference type="PROSITE" id="PS51275">
    <property type="entry name" value="PEPTIDASE_C26_GGH"/>
    <property type="match status" value="1"/>
</dbReference>
<dbReference type="PANTHER" id="PTHR11315">
    <property type="entry name" value="PROTEASE FAMILY C26 GAMMA-GLUTAMYL HYDROLASE"/>
    <property type="match status" value="1"/>
</dbReference>
<keyword evidence="5 8" id="KW-0732">Signal</keyword>
<comment type="subcellular location">
    <subcellularLocation>
        <location evidence="1">Secreted</location>
        <location evidence="1">Extracellular space</location>
    </subcellularLocation>
</comment>
<dbReference type="InterPro" id="IPR011697">
    <property type="entry name" value="Peptidase_C26"/>
</dbReference>
<dbReference type="Pfam" id="PF07722">
    <property type="entry name" value="Peptidase_C26"/>
    <property type="match status" value="1"/>
</dbReference>
<evidence type="ECO:0000256" key="8">
    <source>
        <dbReference type="SAM" id="SignalP"/>
    </source>
</evidence>
<dbReference type="Gene3D" id="3.40.50.880">
    <property type="match status" value="1"/>
</dbReference>
<evidence type="ECO:0000256" key="2">
    <source>
        <dbReference type="ARBA" id="ARBA00011083"/>
    </source>
</evidence>